<protein>
    <submittedName>
        <fullName evidence="1">Uncharacterized protein</fullName>
    </submittedName>
</protein>
<dbReference type="Proteomes" id="UP000230495">
    <property type="component" value="Unassembled WGS sequence"/>
</dbReference>
<dbReference type="EMBL" id="QMCK01000020">
    <property type="protein sequence ID" value="RAY28019.1"/>
    <property type="molecule type" value="Genomic_DNA"/>
</dbReference>
<evidence type="ECO:0000313" key="2">
    <source>
        <dbReference type="EMBL" id="RAY28019.1"/>
    </source>
</evidence>
<evidence type="ECO:0000313" key="1">
    <source>
        <dbReference type="EMBL" id="PJD77655.1"/>
    </source>
</evidence>
<dbReference type="EMBL" id="NEEU01000001">
    <property type="protein sequence ID" value="PJD77655.1"/>
    <property type="molecule type" value="Genomic_DNA"/>
</dbReference>
<reference evidence="1 3" key="1">
    <citation type="journal article" date="2017" name="J. Antimicrob. Chemother.">
        <title>Characterization of the population structure, drug resistance mechanisms and plasmids of the community-associated Enterobacter cloacae complex in China.</title>
        <authorList>
            <person name="Zhou K."/>
            <person name="Yu W."/>
            <person name="Cao X."/>
            <person name="Shen P."/>
            <person name="Lu H."/>
            <person name="Luo Q."/>
            <person name="Rossen J.W.A."/>
            <person name="Xiao Y."/>
        </authorList>
    </citation>
    <scope>NUCLEOTIDE SEQUENCE [LARGE SCALE GENOMIC DNA]</scope>
    <source>
        <strain evidence="1">ECC1097</strain>
    </source>
</reference>
<keyword evidence="4" id="KW-1185">Reference proteome</keyword>
<comment type="caution">
    <text evidence="1">The sequence shown here is derived from an EMBL/GenBank/DDBJ whole genome shotgun (WGS) entry which is preliminary data.</text>
</comment>
<gene>
    <name evidence="1" type="ORF">B9Q37_02065</name>
    <name evidence="2" type="ORF">DP181_07350</name>
</gene>
<dbReference type="Proteomes" id="UP000250603">
    <property type="component" value="Unassembled WGS sequence"/>
</dbReference>
<reference evidence="2 4" key="2">
    <citation type="submission" date="2018-06" db="EMBL/GenBank/DDBJ databases">
        <title>ACT-28, a chromosomally-encoded AmpC with carbapenemase activity from Enterobacter kobei.</title>
        <authorList>
            <person name="Jousset A.B."/>
            <person name="Oueslati S."/>
            <person name="Bernabeu S."/>
            <person name="Takissian J."/>
            <person name="Creton E."/>
            <person name="Vogel A."/>
            <person name="Cotellon G."/>
            <person name="Bonnin R.A."/>
            <person name="Dortet L."/>
            <person name="Naas T."/>
        </authorList>
    </citation>
    <scope>NUCLEOTIDE SEQUENCE [LARGE SCALE GENOMIC DNA]</scope>
    <source>
        <strain evidence="2 4">149H6</strain>
    </source>
</reference>
<name>A0A232NC49_9ENTR</name>
<dbReference type="AlphaFoldDB" id="A0A232NC49"/>
<evidence type="ECO:0000313" key="4">
    <source>
        <dbReference type="Proteomes" id="UP000250603"/>
    </source>
</evidence>
<organism evidence="1">
    <name type="scientific">Enterobacter kobei</name>
    <dbReference type="NCBI Taxonomy" id="208224"/>
    <lineage>
        <taxon>Bacteria</taxon>
        <taxon>Pseudomonadati</taxon>
        <taxon>Pseudomonadota</taxon>
        <taxon>Gammaproteobacteria</taxon>
        <taxon>Enterobacterales</taxon>
        <taxon>Enterobacteriaceae</taxon>
        <taxon>Enterobacter</taxon>
        <taxon>Enterobacter cloacae complex</taxon>
    </lineage>
</organism>
<accession>A0A2J0PUV5</accession>
<evidence type="ECO:0000313" key="3">
    <source>
        <dbReference type="Proteomes" id="UP000230495"/>
    </source>
</evidence>
<sequence>MVSADVSIVIKHYAAKARLEPNHKIDSARLFRSLINFTHQNNCWFKYQTQRGEAMPGGAKV</sequence>
<accession>A0A232NC49</accession>
<proteinExistence type="predicted"/>